<comment type="caution">
    <text evidence="1">The sequence shown here is derived from an EMBL/GenBank/DDBJ whole genome shotgun (WGS) entry which is preliminary data.</text>
</comment>
<reference evidence="1 2" key="1">
    <citation type="submission" date="2019-05" db="EMBL/GenBank/DDBJ databases">
        <title>Another draft genome of Portunus trituberculatus and its Hox gene families provides insights of decapod evolution.</title>
        <authorList>
            <person name="Jeong J.-H."/>
            <person name="Song I."/>
            <person name="Kim S."/>
            <person name="Choi T."/>
            <person name="Kim D."/>
            <person name="Ryu S."/>
            <person name="Kim W."/>
        </authorList>
    </citation>
    <scope>NUCLEOTIDE SEQUENCE [LARGE SCALE GENOMIC DNA]</scope>
    <source>
        <tissue evidence="1">Muscle</tissue>
    </source>
</reference>
<sequence>MELNLAFCSTACEVARDQDTTNATVTRSRILTLVITLTDRQHISKHIMHKATHTETTNSIHTDKTLPTAGSDGVVRGGLSHKQACSLTLSQHSHSHSYTKFGSQNCNSRTPAFPMRQTSGEGGPVPLCGVCERYFNGVRVGELIYVVKFISNPMFFFLTNADLIISPFMNGIIYSGQDDTFLYLDLGRHQWVKSVLFKLALDLPSEYCVTMVFIEC</sequence>
<organism evidence="1 2">
    <name type="scientific">Portunus trituberculatus</name>
    <name type="common">Swimming crab</name>
    <name type="synonym">Neptunus trituberculatus</name>
    <dbReference type="NCBI Taxonomy" id="210409"/>
    <lineage>
        <taxon>Eukaryota</taxon>
        <taxon>Metazoa</taxon>
        <taxon>Ecdysozoa</taxon>
        <taxon>Arthropoda</taxon>
        <taxon>Crustacea</taxon>
        <taxon>Multicrustacea</taxon>
        <taxon>Malacostraca</taxon>
        <taxon>Eumalacostraca</taxon>
        <taxon>Eucarida</taxon>
        <taxon>Decapoda</taxon>
        <taxon>Pleocyemata</taxon>
        <taxon>Brachyura</taxon>
        <taxon>Eubrachyura</taxon>
        <taxon>Portunoidea</taxon>
        <taxon>Portunidae</taxon>
        <taxon>Portuninae</taxon>
        <taxon>Portunus</taxon>
    </lineage>
</organism>
<protein>
    <submittedName>
        <fullName evidence="1">Uncharacterized protein</fullName>
    </submittedName>
</protein>
<accession>A0A5B7E1B5</accession>
<dbReference type="Proteomes" id="UP000324222">
    <property type="component" value="Unassembled WGS sequence"/>
</dbReference>
<evidence type="ECO:0000313" key="2">
    <source>
        <dbReference type="Proteomes" id="UP000324222"/>
    </source>
</evidence>
<dbReference type="AlphaFoldDB" id="A0A5B7E1B5"/>
<keyword evidence="2" id="KW-1185">Reference proteome</keyword>
<gene>
    <name evidence="1" type="ORF">E2C01_020977</name>
</gene>
<name>A0A5B7E1B5_PORTR</name>
<evidence type="ECO:0000313" key="1">
    <source>
        <dbReference type="EMBL" id="MPC27792.1"/>
    </source>
</evidence>
<dbReference type="EMBL" id="VSRR010001804">
    <property type="protein sequence ID" value="MPC27792.1"/>
    <property type="molecule type" value="Genomic_DNA"/>
</dbReference>
<proteinExistence type="predicted"/>